<evidence type="ECO:0000256" key="1">
    <source>
        <dbReference type="SAM" id="MobiDB-lite"/>
    </source>
</evidence>
<gene>
    <name evidence="3" type="ORF">F5891DRAFT_1195649</name>
</gene>
<organism evidence="3 4">
    <name type="scientific">Suillus fuscotomentosus</name>
    <dbReference type="NCBI Taxonomy" id="1912939"/>
    <lineage>
        <taxon>Eukaryota</taxon>
        <taxon>Fungi</taxon>
        <taxon>Dikarya</taxon>
        <taxon>Basidiomycota</taxon>
        <taxon>Agaricomycotina</taxon>
        <taxon>Agaricomycetes</taxon>
        <taxon>Agaricomycetidae</taxon>
        <taxon>Boletales</taxon>
        <taxon>Suillineae</taxon>
        <taxon>Suillaceae</taxon>
        <taxon>Suillus</taxon>
    </lineage>
</organism>
<dbReference type="EMBL" id="JABBWK010000085">
    <property type="protein sequence ID" value="KAG1894088.1"/>
    <property type="molecule type" value="Genomic_DNA"/>
</dbReference>
<comment type="caution">
    <text evidence="3">The sequence shown here is derived from an EMBL/GenBank/DDBJ whole genome shotgun (WGS) entry which is preliminary data.</text>
</comment>
<accession>A0AAD4HEX7</accession>
<keyword evidence="2" id="KW-0732">Signal</keyword>
<reference evidence="3" key="1">
    <citation type="journal article" date="2020" name="New Phytol.">
        <title>Comparative genomics reveals dynamic genome evolution in host specialist ectomycorrhizal fungi.</title>
        <authorList>
            <person name="Lofgren L.A."/>
            <person name="Nguyen N.H."/>
            <person name="Vilgalys R."/>
            <person name="Ruytinx J."/>
            <person name="Liao H.L."/>
            <person name="Branco S."/>
            <person name="Kuo A."/>
            <person name="LaButti K."/>
            <person name="Lipzen A."/>
            <person name="Andreopoulos W."/>
            <person name="Pangilinan J."/>
            <person name="Riley R."/>
            <person name="Hundley H."/>
            <person name="Na H."/>
            <person name="Barry K."/>
            <person name="Grigoriev I.V."/>
            <person name="Stajich J.E."/>
            <person name="Kennedy P.G."/>
        </authorList>
    </citation>
    <scope>NUCLEOTIDE SEQUENCE</scope>
    <source>
        <strain evidence="3">FC203</strain>
    </source>
</reference>
<protein>
    <submittedName>
        <fullName evidence="3">Uncharacterized protein</fullName>
    </submittedName>
</protein>
<name>A0AAD4HEX7_9AGAM</name>
<proteinExistence type="predicted"/>
<feature type="region of interest" description="Disordered" evidence="1">
    <location>
        <begin position="227"/>
        <end position="266"/>
    </location>
</feature>
<evidence type="ECO:0000313" key="3">
    <source>
        <dbReference type="EMBL" id="KAG1894088.1"/>
    </source>
</evidence>
<dbReference type="AlphaFoldDB" id="A0AAD4HEX7"/>
<feature type="signal peptide" evidence="2">
    <location>
        <begin position="1"/>
        <end position="26"/>
    </location>
</feature>
<evidence type="ECO:0000256" key="2">
    <source>
        <dbReference type="SAM" id="SignalP"/>
    </source>
</evidence>
<keyword evidence="4" id="KW-1185">Reference proteome</keyword>
<dbReference type="RefSeq" id="XP_041219664.1">
    <property type="nucleotide sequence ID" value="XM_041368164.1"/>
</dbReference>
<dbReference type="GeneID" id="64662462"/>
<dbReference type="Proteomes" id="UP001195769">
    <property type="component" value="Unassembled WGS sequence"/>
</dbReference>
<feature type="compositionally biased region" description="Polar residues" evidence="1">
    <location>
        <begin position="254"/>
        <end position="266"/>
    </location>
</feature>
<feature type="chain" id="PRO_5042069290" evidence="2">
    <location>
        <begin position="27"/>
        <end position="266"/>
    </location>
</feature>
<sequence length="266" mass="29516">MKFCFSRKKSAFRVLLTVQSLSLGWSFNNPIDHFSQHLRRAAHQNQEVGSINLGLSASTPPTSIAPSSSPILLRSKTPVDDPTLQIDEFSTVVLMKSVGDSGRHKRPIQYSLFRGGLRDEDCRPPTKRLKTLQTTWNSTPEPSSEATNYLNECMLELSRITRRAIATRMRYQRLCSRELDLIKSILEDEQDLAQTQMKGFDVQIGSLRNILQDAGVMAIGNKGCRSEPSDIGPWCESSSDESDGPGPAPMVSKSLHSSACTSDLEE</sequence>
<evidence type="ECO:0000313" key="4">
    <source>
        <dbReference type="Proteomes" id="UP001195769"/>
    </source>
</evidence>